<keyword evidence="2" id="KW-1185">Reference proteome</keyword>
<dbReference type="EMBL" id="JAWRVE010000043">
    <property type="protein sequence ID" value="KAL1868899.1"/>
    <property type="molecule type" value="Genomic_DNA"/>
</dbReference>
<evidence type="ECO:0000313" key="1">
    <source>
        <dbReference type="EMBL" id="KAL1868899.1"/>
    </source>
</evidence>
<dbReference type="Proteomes" id="UP001583177">
    <property type="component" value="Unassembled WGS sequence"/>
</dbReference>
<organism evidence="1 2">
    <name type="scientific">Diaporthe australafricana</name>
    <dbReference type="NCBI Taxonomy" id="127596"/>
    <lineage>
        <taxon>Eukaryota</taxon>
        <taxon>Fungi</taxon>
        <taxon>Dikarya</taxon>
        <taxon>Ascomycota</taxon>
        <taxon>Pezizomycotina</taxon>
        <taxon>Sordariomycetes</taxon>
        <taxon>Sordariomycetidae</taxon>
        <taxon>Diaporthales</taxon>
        <taxon>Diaporthaceae</taxon>
        <taxon>Diaporthe</taxon>
    </lineage>
</organism>
<accession>A0ABR3WYY2</accession>
<evidence type="ECO:0000313" key="2">
    <source>
        <dbReference type="Proteomes" id="UP001583177"/>
    </source>
</evidence>
<proteinExistence type="predicted"/>
<reference evidence="1 2" key="1">
    <citation type="journal article" date="2024" name="IMA Fungus">
        <title>IMA Genome - F19 : A genome assembly and annotation guide to empower mycologists, including annotated draft genome sequences of Ceratocystis pirilliformis, Diaporthe australafricana, Fusarium ophioides, Paecilomyces lecythidis, and Sporothrix stenoceras.</title>
        <authorList>
            <person name="Aylward J."/>
            <person name="Wilson A.M."/>
            <person name="Visagie C.M."/>
            <person name="Spraker J."/>
            <person name="Barnes I."/>
            <person name="Buitendag C."/>
            <person name="Ceriani C."/>
            <person name="Del Mar Angel L."/>
            <person name="du Plessis D."/>
            <person name="Fuchs T."/>
            <person name="Gasser K."/>
            <person name="Kramer D."/>
            <person name="Li W."/>
            <person name="Munsamy K."/>
            <person name="Piso A."/>
            <person name="Price J.L."/>
            <person name="Sonnekus B."/>
            <person name="Thomas C."/>
            <person name="van der Nest A."/>
            <person name="van Dijk A."/>
            <person name="van Heerden A."/>
            <person name="van Vuuren N."/>
            <person name="Yilmaz N."/>
            <person name="Duong T.A."/>
            <person name="van der Merwe N.A."/>
            <person name="Wingfield M.J."/>
            <person name="Wingfield B.D."/>
        </authorList>
    </citation>
    <scope>NUCLEOTIDE SEQUENCE [LARGE SCALE GENOMIC DNA]</scope>
    <source>
        <strain evidence="1 2">CMW 18300</strain>
    </source>
</reference>
<sequence length="60" mass="6645">MTEVFVGQVENNVGQNAVAVRPGFTRKAGAKSNGERMSFDCMRRNMMVFVDVSDGYTKLP</sequence>
<comment type="caution">
    <text evidence="1">The sequence shown here is derived from an EMBL/GenBank/DDBJ whole genome shotgun (WGS) entry which is preliminary data.</text>
</comment>
<protein>
    <submittedName>
        <fullName evidence="1">Uncharacterized protein</fullName>
    </submittedName>
</protein>
<name>A0ABR3WYY2_9PEZI</name>
<gene>
    <name evidence="1" type="ORF">Daus18300_005735</name>
</gene>